<proteinExistence type="predicted"/>
<protein>
    <submittedName>
        <fullName evidence="2">Uncharacterized protein</fullName>
    </submittedName>
</protein>
<reference evidence="2" key="1">
    <citation type="submission" date="2023-03" db="EMBL/GenBank/DDBJ databases">
        <title>Massive genome expansion in bonnet fungi (Mycena s.s.) driven by repeated elements and novel gene families across ecological guilds.</title>
        <authorList>
            <consortium name="Lawrence Berkeley National Laboratory"/>
            <person name="Harder C.B."/>
            <person name="Miyauchi S."/>
            <person name="Viragh M."/>
            <person name="Kuo A."/>
            <person name="Thoen E."/>
            <person name="Andreopoulos B."/>
            <person name="Lu D."/>
            <person name="Skrede I."/>
            <person name="Drula E."/>
            <person name="Henrissat B."/>
            <person name="Morin E."/>
            <person name="Kohler A."/>
            <person name="Barry K."/>
            <person name="LaButti K."/>
            <person name="Morin E."/>
            <person name="Salamov A."/>
            <person name="Lipzen A."/>
            <person name="Mereny Z."/>
            <person name="Hegedus B."/>
            <person name="Baldrian P."/>
            <person name="Stursova M."/>
            <person name="Weitz H."/>
            <person name="Taylor A."/>
            <person name="Grigoriev I.V."/>
            <person name="Nagy L.G."/>
            <person name="Martin F."/>
            <person name="Kauserud H."/>
        </authorList>
    </citation>
    <scope>NUCLEOTIDE SEQUENCE</scope>
    <source>
        <strain evidence="2">9284</strain>
    </source>
</reference>
<name>A0AAD7BSA2_9AGAR</name>
<dbReference type="Proteomes" id="UP001221142">
    <property type="component" value="Unassembled WGS sequence"/>
</dbReference>
<dbReference type="AlphaFoldDB" id="A0AAD7BSA2"/>
<organism evidence="2 3">
    <name type="scientific">Roridomyces roridus</name>
    <dbReference type="NCBI Taxonomy" id="1738132"/>
    <lineage>
        <taxon>Eukaryota</taxon>
        <taxon>Fungi</taxon>
        <taxon>Dikarya</taxon>
        <taxon>Basidiomycota</taxon>
        <taxon>Agaricomycotina</taxon>
        <taxon>Agaricomycetes</taxon>
        <taxon>Agaricomycetidae</taxon>
        <taxon>Agaricales</taxon>
        <taxon>Marasmiineae</taxon>
        <taxon>Mycenaceae</taxon>
        <taxon>Roridomyces</taxon>
    </lineage>
</organism>
<sequence>MPSFDMPVHSLQEELKRRDQLLASAHIDKAQVKPHEVFCTKCNKSIRLGPVRYWNELWDAHRQGCDNAGGRIQEDVDDDEASGLPSEEVLALASHTDTSPSSAPPVAPYHTAAGPGVDSISSGTLPGTTTSQMTDEELELRSLLEEEQRLLYRLHRARLALRIFKASKSTRNHK</sequence>
<gene>
    <name evidence="2" type="ORF">FB45DRAFT_45303</name>
</gene>
<evidence type="ECO:0000313" key="3">
    <source>
        <dbReference type="Proteomes" id="UP001221142"/>
    </source>
</evidence>
<evidence type="ECO:0000256" key="1">
    <source>
        <dbReference type="SAM" id="MobiDB-lite"/>
    </source>
</evidence>
<accession>A0AAD7BSA2</accession>
<feature type="compositionally biased region" description="Polar residues" evidence="1">
    <location>
        <begin position="119"/>
        <end position="133"/>
    </location>
</feature>
<dbReference type="EMBL" id="JARKIF010000010">
    <property type="protein sequence ID" value="KAJ7628873.1"/>
    <property type="molecule type" value="Genomic_DNA"/>
</dbReference>
<evidence type="ECO:0000313" key="2">
    <source>
        <dbReference type="EMBL" id="KAJ7628873.1"/>
    </source>
</evidence>
<comment type="caution">
    <text evidence="2">The sequence shown here is derived from an EMBL/GenBank/DDBJ whole genome shotgun (WGS) entry which is preliminary data.</text>
</comment>
<keyword evidence="3" id="KW-1185">Reference proteome</keyword>
<feature type="region of interest" description="Disordered" evidence="1">
    <location>
        <begin position="70"/>
        <end position="134"/>
    </location>
</feature>